<reference evidence="1" key="1">
    <citation type="submission" date="2019-08" db="EMBL/GenBank/DDBJ databases">
        <authorList>
            <person name="Kucharzyk K."/>
            <person name="Murdoch R.W."/>
            <person name="Higgins S."/>
            <person name="Loffler F."/>
        </authorList>
    </citation>
    <scope>NUCLEOTIDE SEQUENCE</scope>
</reference>
<protein>
    <recommendedName>
        <fullName evidence="2">NAD-specific glutamate dehydrogenase</fullName>
    </recommendedName>
</protein>
<gene>
    <name evidence="1" type="ORF">SDC9_89803</name>
</gene>
<sequence length="164" mass="18718">MIAAADALAHMVIEAGAFRILGALAQRVDLLDEFLRLRRRVDVRIGSEVDAAVILDRRSDDELRIFFVRDLQIRIHCPLFQFDVVFGLVTLDQVDLQQQRFLVRFGDDRFETVNVRDQQLRLAFVLAVEVRFNSVLQIFGLADVDDFVILVPHDVAAGQVGQQR</sequence>
<evidence type="ECO:0008006" key="2">
    <source>
        <dbReference type="Google" id="ProtNLM"/>
    </source>
</evidence>
<name>A0A644ZQ85_9ZZZZ</name>
<dbReference type="EMBL" id="VSSQ01009988">
    <property type="protein sequence ID" value="MPM43130.1"/>
    <property type="molecule type" value="Genomic_DNA"/>
</dbReference>
<comment type="caution">
    <text evidence="1">The sequence shown here is derived from an EMBL/GenBank/DDBJ whole genome shotgun (WGS) entry which is preliminary data.</text>
</comment>
<accession>A0A644ZQ85</accession>
<evidence type="ECO:0000313" key="1">
    <source>
        <dbReference type="EMBL" id="MPM43130.1"/>
    </source>
</evidence>
<organism evidence="1">
    <name type="scientific">bioreactor metagenome</name>
    <dbReference type="NCBI Taxonomy" id="1076179"/>
    <lineage>
        <taxon>unclassified sequences</taxon>
        <taxon>metagenomes</taxon>
        <taxon>ecological metagenomes</taxon>
    </lineage>
</organism>
<proteinExistence type="predicted"/>
<dbReference type="AlphaFoldDB" id="A0A644ZQ85"/>